<dbReference type="Proteomes" id="UP000199169">
    <property type="component" value="Unassembled WGS sequence"/>
</dbReference>
<dbReference type="AlphaFoldDB" id="A0A1A8XVT2"/>
<evidence type="ECO:0000313" key="2">
    <source>
        <dbReference type="Proteomes" id="UP000199169"/>
    </source>
</evidence>
<keyword evidence="2" id="KW-1185">Reference proteome</keyword>
<protein>
    <submittedName>
        <fullName evidence="1">Uncharacterized protein</fullName>
    </submittedName>
</protein>
<name>A0A1A8XVT2_9PROT</name>
<organism evidence="1 2">
    <name type="scientific">Candidatus Accumulibacter aalborgensis</name>
    <dbReference type="NCBI Taxonomy" id="1860102"/>
    <lineage>
        <taxon>Bacteria</taxon>
        <taxon>Pseudomonadati</taxon>
        <taxon>Pseudomonadota</taxon>
        <taxon>Betaproteobacteria</taxon>
        <taxon>Candidatus Accumulibacter</taxon>
    </lineage>
</organism>
<reference evidence="1 2" key="1">
    <citation type="submission" date="2016-06" db="EMBL/GenBank/DDBJ databases">
        <authorList>
            <person name="Kjaerup R.B."/>
            <person name="Dalgaard T.S."/>
            <person name="Juul-Madsen H.R."/>
        </authorList>
    </citation>
    <scope>NUCLEOTIDE SEQUENCE [LARGE SCALE GENOMIC DNA]</scope>
    <source>
        <strain evidence="1">3</strain>
    </source>
</reference>
<accession>A0A1A8XVT2</accession>
<proteinExistence type="predicted"/>
<evidence type="ECO:0000313" key="1">
    <source>
        <dbReference type="EMBL" id="SBT08093.1"/>
    </source>
</evidence>
<dbReference type="EMBL" id="FLQX01000130">
    <property type="protein sequence ID" value="SBT08093.1"/>
    <property type="molecule type" value="Genomic_DNA"/>
</dbReference>
<sequence length="136" mass="14330">MRCLVFDLAPLAGDRHRAPPGAGAAANLGQPRHLAFIGLALVRAVGADRAGRWSRTVIESRNNQALLTTSAEFLLGQTPIFFCVAPFCDVGIMKACALAWAVEAICCAKIALLAGHPAGKVARRMVPEWVPAIGAE</sequence>
<gene>
    <name evidence="1" type="ORF">ACCAA_520022</name>
</gene>